<name>A0A168MXB2_ABSGL</name>
<dbReference type="InParanoid" id="A0A168MXB2"/>
<dbReference type="EMBL" id="LT552694">
    <property type="protein sequence ID" value="SAL99386.1"/>
    <property type="molecule type" value="Genomic_DNA"/>
</dbReference>
<dbReference type="OrthoDB" id="2289254at2759"/>
<reference evidence="1" key="1">
    <citation type="submission" date="2016-04" db="EMBL/GenBank/DDBJ databases">
        <authorList>
            <person name="Evans L.H."/>
            <person name="Alamgir A."/>
            <person name="Owens N."/>
            <person name="Weber N.D."/>
            <person name="Virtaneva K."/>
            <person name="Barbian K."/>
            <person name="Babar A."/>
            <person name="Rosenke K."/>
        </authorList>
    </citation>
    <scope>NUCLEOTIDE SEQUENCE [LARGE SCALE GENOMIC DNA]</scope>
    <source>
        <strain evidence="1">CBS 101.48</strain>
    </source>
</reference>
<protein>
    <submittedName>
        <fullName evidence="1">Uncharacterized protein</fullName>
    </submittedName>
</protein>
<evidence type="ECO:0000313" key="2">
    <source>
        <dbReference type="Proteomes" id="UP000078561"/>
    </source>
</evidence>
<sequence length="129" mass="15030">MKELPFDKTSDDELLALDGRRRILLGILQSFDRSGRKEKEKTTEVVPRNFPALQLVGDTEVLKHKMTFETVDKFINMFELILYQNKLDLESAWEPAFISAIVHSNERAAWFKEELMGRNCAWSVARQKI</sequence>
<gene>
    <name evidence="1" type="primary">ABSGL_04999.1 scaffold 6267</name>
</gene>
<evidence type="ECO:0000313" key="1">
    <source>
        <dbReference type="EMBL" id="SAL99386.1"/>
    </source>
</evidence>
<proteinExistence type="predicted"/>
<dbReference type="Proteomes" id="UP000078561">
    <property type="component" value="Unassembled WGS sequence"/>
</dbReference>
<organism evidence="1">
    <name type="scientific">Absidia glauca</name>
    <name type="common">Pin mould</name>
    <dbReference type="NCBI Taxonomy" id="4829"/>
    <lineage>
        <taxon>Eukaryota</taxon>
        <taxon>Fungi</taxon>
        <taxon>Fungi incertae sedis</taxon>
        <taxon>Mucoromycota</taxon>
        <taxon>Mucoromycotina</taxon>
        <taxon>Mucoromycetes</taxon>
        <taxon>Mucorales</taxon>
        <taxon>Cunninghamellaceae</taxon>
        <taxon>Absidia</taxon>
    </lineage>
</organism>
<dbReference type="AlphaFoldDB" id="A0A168MXB2"/>
<accession>A0A168MXB2</accession>
<keyword evidence="2" id="KW-1185">Reference proteome</keyword>